<organism evidence="3">
    <name type="scientific">Streptomyces tabacisoli</name>
    <dbReference type="NCBI Taxonomy" id="3156398"/>
    <lineage>
        <taxon>Bacteria</taxon>
        <taxon>Bacillati</taxon>
        <taxon>Actinomycetota</taxon>
        <taxon>Actinomycetes</taxon>
        <taxon>Kitasatosporales</taxon>
        <taxon>Streptomycetaceae</taxon>
        <taxon>Streptomyces</taxon>
    </lineage>
</organism>
<sequence>MTRHGAGGGVRRPGARAAIVCALAAALLTGCAQSVDPIERMGRKAAQKVRRPDPPPAAGAPAPDVHRRWGLAAPLAPAPRPHRVLAARAPGTVPPVIDHVPTRDKVVFLTFDDGAERDPRFVDMVRELRLPISMFLADSAAATGYDHFGQLRRLGAQVENHSLTHPFLPGRGYVDQHAEICGQQTRLKSRFGAAPRLFRPPYGDYDADTLRAAGDCGIDAIVLWRASMQINDLRYADGDRLRPGDIILAHFRGPAELKGTTLTEMTSRMLRRVQEQGFTVARLEDYV</sequence>
<feature type="domain" description="NodB homology" evidence="2">
    <location>
        <begin position="105"/>
        <end position="281"/>
    </location>
</feature>
<dbReference type="PROSITE" id="PS51257">
    <property type="entry name" value="PROKAR_LIPOPROTEIN"/>
    <property type="match status" value="1"/>
</dbReference>
<dbReference type="GO" id="GO:0005975">
    <property type="term" value="P:carbohydrate metabolic process"/>
    <property type="evidence" value="ECO:0007669"/>
    <property type="project" value="InterPro"/>
</dbReference>
<dbReference type="PANTHER" id="PTHR10587">
    <property type="entry name" value="GLYCOSYL TRANSFERASE-RELATED"/>
    <property type="match status" value="1"/>
</dbReference>
<dbReference type="SUPFAM" id="SSF88713">
    <property type="entry name" value="Glycoside hydrolase/deacetylase"/>
    <property type="match status" value="1"/>
</dbReference>
<dbReference type="InterPro" id="IPR011330">
    <property type="entry name" value="Glyco_hydro/deAcase_b/a-brl"/>
</dbReference>
<dbReference type="PANTHER" id="PTHR10587:SF134">
    <property type="entry name" value="SECRETED PROTEIN"/>
    <property type="match status" value="1"/>
</dbReference>
<gene>
    <name evidence="3" type="ORF">ABII15_23205</name>
</gene>
<name>A0AAU8IWS2_9ACTN</name>
<dbReference type="GO" id="GO:0016810">
    <property type="term" value="F:hydrolase activity, acting on carbon-nitrogen (but not peptide) bonds"/>
    <property type="evidence" value="ECO:0007669"/>
    <property type="project" value="InterPro"/>
</dbReference>
<dbReference type="CDD" id="cd10917">
    <property type="entry name" value="CE4_NodB_like_6s_7s"/>
    <property type="match status" value="1"/>
</dbReference>
<keyword evidence="3" id="KW-0378">Hydrolase</keyword>
<protein>
    <submittedName>
        <fullName evidence="3">Polysaccharide deacetylase family protein</fullName>
        <ecNumber evidence="3">3.-.-.-</ecNumber>
    </submittedName>
</protein>
<reference evidence="3" key="1">
    <citation type="submission" date="2024-06" db="EMBL/GenBank/DDBJ databases">
        <title>Streptomyces sp. strain HUAS MG91 genome sequences.</title>
        <authorList>
            <person name="Mo P."/>
        </authorList>
    </citation>
    <scope>NUCLEOTIDE SEQUENCE</scope>
    <source>
        <strain evidence="3">HUAS MG91</strain>
    </source>
</reference>
<dbReference type="InterPro" id="IPR002509">
    <property type="entry name" value="NODB_dom"/>
</dbReference>
<evidence type="ECO:0000256" key="1">
    <source>
        <dbReference type="SAM" id="MobiDB-lite"/>
    </source>
</evidence>
<feature type="region of interest" description="Disordered" evidence="1">
    <location>
        <begin position="42"/>
        <end position="64"/>
    </location>
</feature>
<dbReference type="Pfam" id="PF01522">
    <property type="entry name" value="Polysacc_deac_1"/>
    <property type="match status" value="1"/>
</dbReference>
<dbReference type="Gene3D" id="3.20.20.370">
    <property type="entry name" value="Glycoside hydrolase/deacetylase"/>
    <property type="match status" value="1"/>
</dbReference>
<dbReference type="InterPro" id="IPR050248">
    <property type="entry name" value="Polysacc_deacetylase_ArnD"/>
</dbReference>
<dbReference type="AlphaFoldDB" id="A0AAU8IWS2"/>
<evidence type="ECO:0000259" key="2">
    <source>
        <dbReference type="PROSITE" id="PS51677"/>
    </source>
</evidence>
<dbReference type="EMBL" id="CP159534">
    <property type="protein sequence ID" value="XCJ72687.1"/>
    <property type="molecule type" value="Genomic_DNA"/>
</dbReference>
<dbReference type="PROSITE" id="PS51677">
    <property type="entry name" value="NODB"/>
    <property type="match status" value="1"/>
</dbReference>
<proteinExistence type="predicted"/>
<evidence type="ECO:0000313" key="3">
    <source>
        <dbReference type="EMBL" id="XCJ72687.1"/>
    </source>
</evidence>
<dbReference type="EC" id="3.-.-.-" evidence="3"/>
<accession>A0AAU8IWS2</accession>
<dbReference type="RefSeq" id="WP_353944213.1">
    <property type="nucleotide sequence ID" value="NZ_CP159534.1"/>
</dbReference>
<dbReference type="KEGG" id="stac:ABII15_23205"/>